<evidence type="ECO:0000256" key="1">
    <source>
        <dbReference type="ARBA" id="ARBA00023002"/>
    </source>
</evidence>
<dbReference type="GeneID" id="92084304"/>
<sequence length="384" mass="41956">MPAEGNKECDFPTYKYRGSLSAKNDLYILSIPRKPDTFHIRLTDDPFLFKMGFLYSQLVESRKLPYPEGDQSGKTVVITGSNTGLGKEAARHFARLGAARLILAVRNVESGGAAKRDILESTRANTDIQVWQLDMASYASVKSFAARVAAELDRIDIFIENAGLAKMAWSTAEDNETQITVNVVSTMLLAALVLPKLKEVAATFGIRPTLTLTSSGAHAHTQLPHAHVARQSGGGSVFATLNDKAFAEAHWAEQYPASKLLPIYHVRSIAERTQQPAAADYPVTINLANPGLCESGLAREAAGMQAVMFFVMKGVLARTTEQGSRTIFHAATQGAETHGQYMSDCRIDQPSGTVTKGKELQDRLWQELVVKLEKIQPGVTKNFF</sequence>
<organism evidence="2 3">
    <name type="scientific">Apiospora aurea</name>
    <dbReference type="NCBI Taxonomy" id="335848"/>
    <lineage>
        <taxon>Eukaryota</taxon>
        <taxon>Fungi</taxon>
        <taxon>Dikarya</taxon>
        <taxon>Ascomycota</taxon>
        <taxon>Pezizomycotina</taxon>
        <taxon>Sordariomycetes</taxon>
        <taxon>Xylariomycetidae</taxon>
        <taxon>Amphisphaeriales</taxon>
        <taxon>Apiosporaceae</taxon>
        <taxon>Apiospora</taxon>
    </lineage>
</organism>
<dbReference type="InterPro" id="IPR036291">
    <property type="entry name" value="NAD(P)-bd_dom_sf"/>
</dbReference>
<protein>
    <submittedName>
        <fullName evidence="2">Short-chain dehydrogenase</fullName>
    </submittedName>
</protein>
<dbReference type="PRINTS" id="PR00081">
    <property type="entry name" value="GDHRDH"/>
</dbReference>
<evidence type="ECO:0000313" key="2">
    <source>
        <dbReference type="EMBL" id="KAK7936582.1"/>
    </source>
</evidence>
<dbReference type="InterPro" id="IPR002347">
    <property type="entry name" value="SDR_fam"/>
</dbReference>
<proteinExistence type="predicted"/>
<accession>A0ABR1PRC4</accession>
<dbReference type="Pfam" id="PF00106">
    <property type="entry name" value="adh_short"/>
    <property type="match status" value="1"/>
</dbReference>
<reference evidence="2 3" key="1">
    <citation type="submission" date="2023-01" db="EMBL/GenBank/DDBJ databases">
        <title>Analysis of 21 Apiospora genomes using comparative genomics revels a genus with tremendous synthesis potential of carbohydrate active enzymes and secondary metabolites.</title>
        <authorList>
            <person name="Sorensen T."/>
        </authorList>
    </citation>
    <scope>NUCLEOTIDE SEQUENCE [LARGE SCALE GENOMIC DNA]</scope>
    <source>
        <strain evidence="2 3">CBS 24483</strain>
    </source>
</reference>
<keyword evidence="3" id="KW-1185">Reference proteome</keyword>
<name>A0ABR1PRC4_9PEZI</name>
<dbReference type="Proteomes" id="UP001391051">
    <property type="component" value="Unassembled WGS sequence"/>
</dbReference>
<dbReference type="PANTHER" id="PTHR43157">
    <property type="entry name" value="PHOSPHATIDYLINOSITOL-GLYCAN BIOSYNTHESIS CLASS F PROTEIN-RELATED"/>
    <property type="match status" value="1"/>
</dbReference>
<dbReference type="Gene3D" id="3.40.50.720">
    <property type="entry name" value="NAD(P)-binding Rossmann-like Domain"/>
    <property type="match status" value="1"/>
</dbReference>
<gene>
    <name evidence="2" type="ORF">PG986_015020</name>
</gene>
<keyword evidence="1" id="KW-0560">Oxidoreductase</keyword>
<evidence type="ECO:0000313" key="3">
    <source>
        <dbReference type="Proteomes" id="UP001391051"/>
    </source>
</evidence>
<dbReference type="PANTHER" id="PTHR43157:SF31">
    <property type="entry name" value="PHOSPHATIDYLINOSITOL-GLYCAN BIOSYNTHESIS CLASS F PROTEIN"/>
    <property type="match status" value="1"/>
</dbReference>
<dbReference type="RefSeq" id="XP_066692331.1">
    <property type="nucleotide sequence ID" value="XM_066851242.1"/>
</dbReference>
<dbReference type="EMBL" id="JAQQWE010000011">
    <property type="protein sequence ID" value="KAK7936582.1"/>
    <property type="molecule type" value="Genomic_DNA"/>
</dbReference>
<dbReference type="SUPFAM" id="SSF51735">
    <property type="entry name" value="NAD(P)-binding Rossmann-fold domains"/>
    <property type="match status" value="1"/>
</dbReference>
<comment type="caution">
    <text evidence="2">The sequence shown here is derived from an EMBL/GenBank/DDBJ whole genome shotgun (WGS) entry which is preliminary data.</text>
</comment>